<dbReference type="Proteomes" id="UP001310594">
    <property type="component" value="Unassembled WGS sequence"/>
</dbReference>
<protein>
    <submittedName>
        <fullName evidence="2">Uncharacterized protein</fullName>
    </submittedName>
</protein>
<name>A0AAN7WR98_9PEZI</name>
<evidence type="ECO:0000313" key="3">
    <source>
        <dbReference type="Proteomes" id="UP001310594"/>
    </source>
</evidence>
<organism evidence="2 3">
    <name type="scientific">Elasticomyces elasticus</name>
    <dbReference type="NCBI Taxonomy" id="574655"/>
    <lineage>
        <taxon>Eukaryota</taxon>
        <taxon>Fungi</taxon>
        <taxon>Dikarya</taxon>
        <taxon>Ascomycota</taxon>
        <taxon>Pezizomycotina</taxon>
        <taxon>Dothideomycetes</taxon>
        <taxon>Dothideomycetidae</taxon>
        <taxon>Mycosphaerellales</taxon>
        <taxon>Teratosphaeriaceae</taxon>
        <taxon>Elasticomyces</taxon>
    </lineage>
</organism>
<keyword evidence="1" id="KW-0732">Signal</keyword>
<reference evidence="2" key="1">
    <citation type="submission" date="2023-08" db="EMBL/GenBank/DDBJ databases">
        <title>Black Yeasts Isolated from many extreme environments.</title>
        <authorList>
            <person name="Coleine C."/>
            <person name="Stajich J.E."/>
            <person name="Selbmann L."/>
        </authorList>
    </citation>
    <scope>NUCLEOTIDE SEQUENCE</scope>
    <source>
        <strain evidence="2">CCFEE 5810</strain>
    </source>
</reference>
<sequence length="392" mass="41794">MNAYAAIITLAVVASASALPSEVLNARQSSCYLDVISNPTNMDIKASISQWSSDVDAVNNFLDNAQSMGDDSRHLAASSAMANAQDQLCQLSTFAGFMENSTVLTPWADATCAIKDLQTNFDLRVTQNLQTLSATTDPDTVTSALYDIDYDYCCSFLPDITILWGHAEAEASLGGEVPFAANHPQVCSTIDCSHQTTCQDESSSSSKLKARDAGTCIVPTMTNPITAQIARSINQWNNDINTLNNFIDTMANDQTLDVSASYARSLTYDELCQLSTLTGYLAGSTTAAITCAETDLLGNFETKVIDNLSAIVDDPTNSTAVENAMYDMNWARCCSLLIDVDFLWTDAVALGGASIAGTPITAQRPKACQAFNCAYADSCTSEDNGVFGAPAN</sequence>
<gene>
    <name evidence="2" type="ORF">LTR97_000616</name>
</gene>
<accession>A0AAN7WR98</accession>
<feature type="signal peptide" evidence="1">
    <location>
        <begin position="1"/>
        <end position="18"/>
    </location>
</feature>
<evidence type="ECO:0000256" key="1">
    <source>
        <dbReference type="SAM" id="SignalP"/>
    </source>
</evidence>
<dbReference type="EMBL" id="JAVRQU010000001">
    <property type="protein sequence ID" value="KAK5708076.1"/>
    <property type="molecule type" value="Genomic_DNA"/>
</dbReference>
<proteinExistence type="predicted"/>
<dbReference type="AlphaFoldDB" id="A0AAN7WR98"/>
<comment type="caution">
    <text evidence="2">The sequence shown here is derived from an EMBL/GenBank/DDBJ whole genome shotgun (WGS) entry which is preliminary data.</text>
</comment>
<evidence type="ECO:0000313" key="2">
    <source>
        <dbReference type="EMBL" id="KAK5708076.1"/>
    </source>
</evidence>
<feature type="chain" id="PRO_5042914788" evidence="1">
    <location>
        <begin position="19"/>
        <end position="392"/>
    </location>
</feature>